<keyword evidence="2" id="KW-1185">Reference proteome</keyword>
<proteinExistence type="predicted"/>
<dbReference type="RefSeq" id="WP_035076304.1">
    <property type="nucleotide sequence ID" value="NZ_JMIH01000023.1"/>
</dbReference>
<evidence type="ECO:0000313" key="2">
    <source>
        <dbReference type="Proteomes" id="UP000027821"/>
    </source>
</evidence>
<sequence length="65" mass="7022">MFTSKYANSVMQDVAKLEKFANDAEFLLDAEMKSIMGGLDESAACNGGCKRYCITGQVSTPDATF</sequence>
<dbReference type="AlphaFoldDB" id="A0A074KXW9"/>
<reference evidence="1 2" key="1">
    <citation type="submission" date="2014-04" db="EMBL/GenBank/DDBJ databases">
        <title>Characterization and application of a salt tolerant electro-active bacterium.</title>
        <authorList>
            <person name="Yang L."/>
            <person name="Wei S."/>
            <person name="Tay Q.X.M."/>
        </authorList>
    </citation>
    <scope>NUCLEOTIDE SEQUENCE [LARGE SCALE GENOMIC DNA]</scope>
    <source>
        <strain evidence="1 2">LY1</strain>
    </source>
</reference>
<dbReference type="Proteomes" id="UP000027821">
    <property type="component" value="Unassembled WGS sequence"/>
</dbReference>
<dbReference type="STRING" id="1048983.EL17_15680"/>
<accession>A0A074KXW9</accession>
<protein>
    <submittedName>
        <fullName evidence="1">Uncharacterized protein</fullName>
    </submittedName>
</protein>
<organism evidence="1 2">
    <name type="scientific">Anditalea andensis</name>
    <dbReference type="NCBI Taxonomy" id="1048983"/>
    <lineage>
        <taxon>Bacteria</taxon>
        <taxon>Pseudomonadati</taxon>
        <taxon>Bacteroidota</taxon>
        <taxon>Cytophagia</taxon>
        <taxon>Cytophagales</taxon>
        <taxon>Cytophagaceae</taxon>
        <taxon>Anditalea</taxon>
    </lineage>
</organism>
<name>A0A074KXW9_9BACT</name>
<comment type="caution">
    <text evidence="1">The sequence shown here is derived from an EMBL/GenBank/DDBJ whole genome shotgun (WGS) entry which is preliminary data.</text>
</comment>
<gene>
    <name evidence="1" type="ORF">EL17_15680</name>
</gene>
<dbReference type="EMBL" id="JMIH01000023">
    <property type="protein sequence ID" value="KEO73050.1"/>
    <property type="molecule type" value="Genomic_DNA"/>
</dbReference>
<evidence type="ECO:0000313" key="1">
    <source>
        <dbReference type="EMBL" id="KEO73050.1"/>
    </source>
</evidence>